<comment type="function">
    <text evidence="6">Acts as a component of the translation initiation factor 2B (eIF2B) complex, which catalyzes the exchange of GDP for GTP on eukaryotic initiation factor 2 (eIF2) gamma subunit. Its guanine nucleotide exchange factor activity is repressed when bound to eIF2 complex phosphorylated on the alpha subunit, thereby limiting the amount of methionyl-initiator methionine tRNA available to the ribosome and consequently global translation is repressed.</text>
</comment>
<reference evidence="11 12" key="1">
    <citation type="journal article" date="2023" name="BMC Biol.">
        <title>The compact genome of the sponge Oopsacas minuta (Hexactinellida) is lacking key metazoan core genes.</title>
        <authorList>
            <person name="Santini S."/>
            <person name="Schenkelaars Q."/>
            <person name="Jourda C."/>
            <person name="Duchesne M."/>
            <person name="Belahbib H."/>
            <person name="Rocher C."/>
            <person name="Selva M."/>
            <person name="Riesgo A."/>
            <person name="Vervoort M."/>
            <person name="Leys S.P."/>
            <person name="Kodjabachian L."/>
            <person name="Le Bivic A."/>
            <person name="Borchiellini C."/>
            <person name="Claverie J.M."/>
            <person name="Renard E."/>
        </authorList>
    </citation>
    <scope>NUCLEOTIDE SEQUENCE [LARGE SCALE GENOMIC DNA]</scope>
    <source>
        <strain evidence="11">SPO-2</strain>
    </source>
</reference>
<evidence type="ECO:0000256" key="10">
    <source>
        <dbReference type="RuleBase" id="RU003814"/>
    </source>
</evidence>
<dbReference type="InterPro" id="IPR051501">
    <property type="entry name" value="eIF2B_alpha/beta/delta"/>
</dbReference>
<dbReference type="InterPro" id="IPR042529">
    <property type="entry name" value="IF_2B-like_C"/>
</dbReference>
<dbReference type="GO" id="GO:0003743">
    <property type="term" value="F:translation initiation factor activity"/>
    <property type="evidence" value="ECO:0007669"/>
    <property type="project" value="UniProtKB-KW"/>
</dbReference>
<keyword evidence="4 11" id="KW-0396">Initiation factor</keyword>
<dbReference type="Pfam" id="PF01008">
    <property type="entry name" value="IF-2B"/>
    <property type="match status" value="1"/>
</dbReference>
<evidence type="ECO:0000256" key="3">
    <source>
        <dbReference type="ARBA" id="ARBA00022490"/>
    </source>
</evidence>
<dbReference type="AlphaFoldDB" id="A0AAV7K7D4"/>
<dbReference type="GO" id="GO:0005851">
    <property type="term" value="C:eukaryotic translation initiation factor 2B complex"/>
    <property type="evidence" value="ECO:0007669"/>
    <property type="project" value="TreeGrafter"/>
</dbReference>
<sequence>MEFSDKICYTREDGVATFRQQLADEEETTPRALCAVKTLIFFLKGSKDPTISQILESLLEMQKLMEGATNSISVTSGCEIFRRFITLVSMDALDAEECRAKMIHRGIVFYKRCSEAQNIISKLALPFIRDEVRILTHSYSRVVYSLISAATQARKRVRVIVTRAEKAPDTGDDTTSVARGEKMVEMLKKIGVPCALILDSAVGYTMDKVDLVLVGAEGVVENGGIINQIGSYQVAVLAKACNKPLYAAVECYKFIRMYPLKQDDLSDLNPSGAGTLEKNNSTLPVSNPWVDYTPPSYISLLFTDLGILTPSAVSDELIKLYS</sequence>
<dbReference type="GO" id="GO:0005829">
    <property type="term" value="C:cytosol"/>
    <property type="evidence" value="ECO:0007669"/>
    <property type="project" value="UniProtKB-SubCell"/>
</dbReference>
<dbReference type="GO" id="GO:0005085">
    <property type="term" value="F:guanyl-nucleotide exchange factor activity"/>
    <property type="evidence" value="ECO:0007669"/>
    <property type="project" value="TreeGrafter"/>
</dbReference>
<evidence type="ECO:0000256" key="2">
    <source>
        <dbReference type="ARBA" id="ARBA00007251"/>
    </source>
</evidence>
<evidence type="ECO:0000256" key="6">
    <source>
        <dbReference type="ARBA" id="ARBA00043898"/>
    </source>
</evidence>
<comment type="similarity">
    <text evidence="2 10">Belongs to the eIF-2B alpha/beta/delta subunits family.</text>
</comment>
<evidence type="ECO:0000256" key="5">
    <source>
        <dbReference type="ARBA" id="ARBA00022917"/>
    </source>
</evidence>
<dbReference type="InterPro" id="IPR037171">
    <property type="entry name" value="NagB/RpiA_transferase-like"/>
</dbReference>
<dbReference type="EMBL" id="JAKMXF010000133">
    <property type="protein sequence ID" value="KAI6656895.1"/>
    <property type="molecule type" value="Genomic_DNA"/>
</dbReference>
<dbReference type="InterPro" id="IPR000649">
    <property type="entry name" value="IF-2B-related"/>
</dbReference>
<keyword evidence="12" id="KW-1185">Reference proteome</keyword>
<accession>A0AAV7K7D4</accession>
<name>A0AAV7K7D4_9METZ</name>
<protein>
    <recommendedName>
        <fullName evidence="7">Translation initiation factor eIF2B subunit alpha</fullName>
    </recommendedName>
    <alternativeName>
        <fullName evidence="8">eIF2B GDP-GTP exchange factor subunit alpha</fullName>
    </alternativeName>
</protein>
<evidence type="ECO:0000256" key="9">
    <source>
        <dbReference type="ARBA" id="ARBA00046432"/>
    </source>
</evidence>
<proteinExistence type="inferred from homology"/>
<dbReference type="Proteomes" id="UP001165289">
    <property type="component" value="Unassembled WGS sequence"/>
</dbReference>
<keyword evidence="5" id="KW-0648">Protein biosynthesis</keyword>
<evidence type="ECO:0000256" key="7">
    <source>
        <dbReference type="ARBA" id="ARBA00044208"/>
    </source>
</evidence>
<dbReference type="SUPFAM" id="SSF100950">
    <property type="entry name" value="NagB/RpiA/CoA transferase-like"/>
    <property type="match status" value="1"/>
</dbReference>
<comment type="caution">
    <text evidence="11">The sequence shown here is derived from an EMBL/GenBank/DDBJ whole genome shotgun (WGS) entry which is preliminary data.</text>
</comment>
<dbReference type="Gene3D" id="3.40.50.10470">
    <property type="entry name" value="Translation initiation factor eif-2b, domain 2"/>
    <property type="match status" value="1"/>
</dbReference>
<evidence type="ECO:0000313" key="11">
    <source>
        <dbReference type="EMBL" id="KAI6656895.1"/>
    </source>
</evidence>
<dbReference type="PANTHER" id="PTHR45860:SF1">
    <property type="entry name" value="TRANSLATION INITIATION FACTOR EIF-2B SUBUNIT ALPHA"/>
    <property type="match status" value="1"/>
</dbReference>
<dbReference type="PANTHER" id="PTHR45860">
    <property type="entry name" value="TRANSLATION INITIATION FACTOR EIF-2B SUBUNIT ALPHA"/>
    <property type="match status" value="1"/>
</dbReference>
<organism evidence="11 12">
    <name type="scientific">Oopsacas minuta</name>
    <dbReference type="NCBI Taxonomy" id="111878"/>
    <lineage>
        <taxon>Eukaryota</taxon>
        <taxon>Metazoa</taxon>
        <taxon>Porifera</taxon>
        <taxon>Hexactinellida</taxon>
        <taxon>Hexasterophora</taxon>
        <taxon>Lyssacinosida</taxon>
        <taxon>Leucopsacidae</taxon>
        <taxon>Oopsacas</taxon>
    </lineage>
</organism>
<keyword evidence="3" id="KW-0963">Cytoplasm</keyword>
<dbReference type="Gene3D" id="1.20.120.1070">
    <property type="entry name" value="Translation initiation factor eIF-2B, N-terminal domain"/>
    <property type="match status" value="1"/>
</dbReference>
<comment type="subcellular location">
    <subcellularLocation>
        <location evidence="1">Cytoplasm</location>
        <location evidence="1">Cytosol</location>
    </subcellularLocation>
</comment>
<evidence type="ECO:0000313" key="12">
    <source>
        <dbReference type="Proteomes" id="UP001165289"/>
    </source>
</evidence>
<evidence type="ECO:0000256" key="4">
    <source>
        <dbReference type="ARBA" id="ARBA00022540"/>
    </source>
</evidence>
<evidence type="ECO:0000256" key="8">
    <source>
        <dbReference type="ARBA" id="ARBA00044236"/>
    </source>
</evidence>
<evidence type="ECO:0000256" key="1">
    <source>
        <dbReference type="ARBA" id="ARBA00004514"/>
    </source>
</evidence>
<comment type="subunit">
    <text evidence="9">Component of the translation initiation factor 2B (eIF2B) complex which is a heterodecamer of two sets of five different subunits: alpha, beta, gamma, delta and epsilon. Subunits alpha, beta and delta comprise a regulatory subcomplex and subunits epsilon and gamma comprise a catalytic subcomplex. Within the complex, the hexameric regulatory complex resides at the center, with the two heterodimeric catalytic subcomplexes bound on opposite sides.</text>
</comment>
<dbReference type="InterPro" id="IPR042528">
    <property type="entry name" value="elF-2B_alpha_N"/>
</dbReference>
<gene>
    <name evidence="11" type="ORF">LOD99_16197</name>
</gene>